<dbReference type="OrthoDB" id="3366823at2759"/>
<proteinExistence type="predicted"/>
<organism evidence="1 2">
    <name type="scientific">Hapsidospora chrysogenum (strain ATCC 11550 / CBS 779.69 / DSM 880 / IAM 14645 / JCM 23072 / IMI 49137)</name>
    <name type="common">Acremonium chrysogenum</name>
    <dbReference type="NCBI Taxonomy" id="857340"/>
    <lineage>
        <taxon>Eukaryota</taxon>
        <taxon>Fungi</taxon>
        <taxon>Dikarya</taxon>
        <taxon>Ascomycota</taxon>
        <taxon>Pezizomycotina</taxon>
        <taxon>Sordariomycetes</taxon>
        <taxon>Hypocreomycetidae</taxon>
        <taxon>Hypocreales</taxon>
        <taxon>Bionectriaceae</taxon>
        <taxon>Hapsidospora</taxon>
    </lineage>
</organism>
<dbReference type="GO" id="GO:0020037">
    <property type="term" value="F:heme binding"/>
    <property type="evidence" value="ECO:0007669"/>
    <property type="project" value="InterPro"/>
</dbReference>
<dbReference type="STRING" id="857340.A0A086TFY0"/>
<dbReference type="Pfam" id="PF00067">
    <property type="entry name" value="p450"/>
    <property type="match status" value="1"/>
</dbReference>
<dbReference type="Proteomes" id="UP000029964">
    <property type="component" value="Unassembled WGS sequence"/>
</dbReference>
<protein>
    <submittedName>
        <fullName evidence="1">25-hydroxycholesterol 7-alpha-hydroxylase-like protein</fullName>
    </submittedName>
</protein>
<keyword evidence="2" id="KW-1185">Reference proteome</keyword>
<dbReference type="PANTHER" id="PTHR24306:SF7">
    <property type="entry name" value="AHBB"/>
    <property type="match status" value="1"/>
</dbReference>
<dbReference type="InterPro" id="IPR001128">
    <property type="entry name" value="Cyt_P450"/>
</dbReference>
<evidence type="ECO:0000313" key="2">
    <source>
        <dbReference type="Proteomes" id="UP000029964"/>
    </source>
</evidence>
<evidence type="ECO:0000313" key="1">
    <source>
        <dbReference type="EMBL" id="KFH48262.1"/>
    </source>
</evidence>
<dbReference type="Gene3D" id="1.10.630.10">
    <property type="entry name" value="Cytochrome P450"/>
    <property type="match status" value="1"/>
</dbReference>
<dbReference type="HOGENOM" id="CLU_018012_0_0_1"/>
<name>A0A086TFY0_HAPC1</name>
<sequence length="573" mass="64725">MDGTSTLRNATEQLAARFQQPTVAAVLLTILAIAIATRLTSGTRETRENGSRLPPTPGYWLPYLGHAPQLAWNTDGFLASLRDKYPKGVFSLRLMGNVHTVVHRPSLVTRLVDKPQSEADEKWLSAYLMVSNFGLSKSDLPLYWKMYDDVASEYKHLVAQDSLRELVDTAARHLKESLPDWITFNSYPADQMEWERQAEADRIDTPSGETFVEADLVELTRNFVARTTIASLMGTDFATNFSDFPKLLWGFDAAFNMLAMKLSPLWIPWPSLQRARIARKLALSHLYEFHEALDKHLADEDPGARWQDMHNVSALIKARASVYRKHQIPLSVRAAMDFSLLWDMNANASPLVFWMLLEIYRDPILLEQMRDEISPYARAVQPKNEFGMGVWIPPTLEMLDVDGLVDDCPLLKAAYAETTRLYTGGWSWKWMQQGSVLSGDGQAEAGYLLKQGTYAYVPHGLHQLDPKSFPNPGEWQPMRHVEETPGKDGKTIRTAKGPESIGACVDRRAMGKGSAFALRELLMHTAAILAMYEIRPPEGEKWTVPRTVKHAVVKHPAKKVVVWIKRRELQTVG</sequence>
<dbReference type="GO" id="GO:0005506">
    <property type="term" value="F:iron ion binding"/>
    <property type="evidence" value="ECO:0007669"/>
    <property type="project" value="InterPro"/>
</dbReference>
<gene>
    <name evidence="1" type="ORF">ACRE_009240</name>
</gene>
<dbReference type="PANTHER" id="PTHR24306">
    <property type="match status" value="1"/>
</dbReference>
<accession>A0A086TFY0</accession>
<dbReference type="GO" id="GO:0004497">
    <property type="term" value="F:monooxygenase activity"/>
    <property type="evidence" value="ECO:0007669"/>
    <property type="project" value="InterPro"/>
</dbReference>
<reference evidence="2" key="1">
    <citation type="journal article" date="2014" name="Genome Announc.">
        <title>Genome sequence and annotation of Acremonium chrysogenum, producer of the beta-lactam antibiotic cephalosporin C.</title>
        <authorList>
            <person name="Terfehr D."/>
            <person name="Dahlmann T.A."/>
            <person name="Specht T."/>
            <person name="Zadra I."/>
            <person name="Kuernsteiner H."/>
            <person name="Kueck U."/>
        </authorList>
    </citation>
    <scope>NUCLEOTIDE SEQUENCE [LARGE SCALE GENOMIC DNA]</scope>
    <source>
        <strain evidence="2">ATCC 11550 / CBS 779.69 / DSM 880 / IAM 14645 / JCM 23072 / IMI 49137</strain>
    </source>
</reference>
<dbReference type="EMBL" id="JPKY01000004">
    <property type="protein sequence ID" value="KFH48262.1"/>
    <property type="molecule type" value="Genomic_DNA"/>
</dbReference>
<dbReference type="GO" id="GO:0016705">
    <property type="term" value="F:oxidoreductase activity, acting on paired donors, with incorporation or reduction of molecular oxygen"/>
    <property type="evidence" value="ECO:0007669"/>
    <property type="project" value="InterPro"/>
</dbReference>
<comment type="caution">
    <text evidence="1">The sequence shown here is derived from an EMBL/GenBank/DDBJ whole genome shotgun (WGS) entry which is preliminary data.</text>
</comment>
<dbReference type="InterPro" id="IPR036396">
    <property type="entry name" value="Cyt_P450_sf"/>
</dbReference>
<dbReference type="SUPFAM" id="SSF48264">
    <property type="entry name" value="Cytochrome P450"/>
    <property type="match status" value="1"/>
</dbReference>
<dbReference type="AlphaFoldDB" id="A0A086TFY0"/>